<dbReference type="Proteomes" id="UP000295711">
    <property type="component" value="Unassembled WGS sequence"/>
</dbReference>
<sequence length="53" mass="6241">MKLKSKTWTLDVQQKKGSMNTIELCIEIVFNGYTEGFIDIRLQRFSWITGRIC</sequence>
<reference evidence="1 2" key="1">
    <citation type="submission" date="2019-03" db="EMBL/GenBank/DDBJ databases">
        <title>Genomic Encyclopedia of Type Strains, Phase IV (KMG-IV): sequencing the most valuable type-strain genomes for metagenomic binning, comparative biology and taxonomic classification.</title>
        <authorList>
            <person name="Goeker M."/>
        </authorList>
    </citation>
    <scope>NUCLEOTIDE SEQUENCE [LARGE SCALE GENOMIC DNA]</scope>
    <source>
        <strain evidence="1 2">DSM 28559</strain>
    </source>
</reference>
<dbReference type="EMBL" id="SLXA01000004">
    <property type="protein sequence ID" value="TCO85089.1"/>
    <property type="molecule type" value="Genomic_DNA"/>
</dbReference>
<protein>
    <submittedName>
        <fullName evidence="1">Uncharacterized protein</fullName>
    </submittedName>
</protein>
<gene>
    <name evidence="1" type="ORF">EV212_104144</name>
</gene>
<proteinExistence type="predicted"/>
<dbReference type="AlphaFoldDB" id="A0A4R2LAQ6"/>
<organism evidence="1 2">
    <name type="scientific">Frisingicoccus caecimuris</name>
    <dbReference type="NCBI Taxonomy" id="1796636"/>
    <lineage>
        <taxon>Bacteria</taxon>
        <taxon>Bacillati</taxon>
        <taxon>Bacillota</taxon>
        <taxon>Clostridia</taxon>
        <taxon>Lachnospirales</taxon>
        <taxon>Lachnospiraceae</taxon>
        <taxon>Frisingicoccus</taxon>
    </lineage>
</organism>
<evidence type="ECO:0000313" key="1">
    <source>
        <dbReference type="EMBL" id="TCO85089.1"/>
    </source>
</evidence>
<evidence type="ECO:0000313" key="2">
    <source>
        <dbReference type="Proteomes" id="UP000295711"/>
    </source>
</evidence>
<name>A0A4R2LAQ6_9FIRM</name>
<comment type="caution">
    <text evidence="1">The sequence shown here is derived from an EMBL/GenBank/DDBJ whole genome shotgun (WGS) entry which is preliminary data.</text>
</comment>
<keyword evidence="2" id="KW-1185">Reference proteome</keyword>
<accession>A0A4R2LAQ6</accession>